<proteinExistence type="predicted"/>
<reference evidence="1 2" key="1">
    <citation type="journal article" date="2019" name="Int. J. Syst. Evol. Microbiol.">
        <title>The Global Catalogue of Microorganisms (GCM) 10K type strain sequencing project: providing services to taxonomists for standard genome sequencing and annotation.</title>
        <authorList>
            <consortium name="The Broad Institute Genomics Platform"/>
            <consortium name="The Broad Institute Genome Sequencing Center for Infectious Disease"/>
            <person name="Wu L."/>
            <person name="Ma J."/>
        </authorList>
    </citation>
    <scope>NUCLEOTIDE SEQUENCE [LARGE SCALE GENOMIC DNA]</scope>
    <source>
        <strain evidence="1 2">JCM 14545</strain>
    </source>
</reference>
<dbReference type="RefSeq" id="WP_344417683.1">
    <property type="nucleotide sequence ID" value="NZ_BAAANN010000010.1"/>
</dbReference>
<dbReference type="Proteomes" id="UP001501116">
    <property type="component" value="Unassembled WGS sequence"/>
</dbReference>
<comment type="caution">
    <text evidence="1">The sequence shown here is derived from an EMBL/GenBank/DDBJ whole genome shotgun (WGS) entry which is preliminary data.</text>
</comment>
<gene>
    <name evidence="1" type="ORF">GCM10009754_28220</name>
</gene>
<evidence type="ECO:0000313" key="2">
    <source>
        <dbReference type="Proteomes" id="UP001501116"/>
    </source>
</evidence>
<evidence type="ECO:0000313" key="1">
    <source>
        <dbReference type="EMBL" id="GAA1956628.1"/>
    </source>
</evidence>
<name>A0ABN2QQK2_9PSEU</name>
<protein>
    <submittedName>
        <fullName evidence="1">Uncharacterized protein</fullName>
    </submittedName>
</protein>
<sequence>MTTPALFSSTTDAHPLLHIVAFGGGVESAAYLTETLTNPEKHTVDPANLVVLHAVVGSEYDDTIRDCQNHIFPLLRDHGIRLVQLSRRGPRQHHGIKILYDTTTPRIMHRKGPWTLAQHNEMNGISPQLSDRRCSLNFKGFVLDKFILTEFPGRNYTHTICYNRDLCCGFVICPVSTLFGGSSRRQSSMRRLRRG</sequence>
<dbReference type="EMBL" id="BAAANN010000010">
    <property type="protein sequence ID" value="GAA1956628.1"/>
    <property type="molecule type" value="Genomic_DNA"/>
</dbReference>
<keyword evidence="2" id="KW-1185">Reference proteome</keyword>
<accession>A0ABN2QQK2</accession>
<organism evidence="1 2">
    <name type="scientific">Amycolatopsis minnesotensis</name>
    <dbReference type="NCBI Taxonomy" id="337894"/>
    <lineage>
        <taxon>Bacteria</taxon>
        <taxon>Bacillati</taxon>
        <taxon>Actinomycetota</taxon>
        <taxon>Actinomycetes</taxon>
        <taxon>Pseudonocardiales</taxon>
        <taxon>Pseudonocardiaceae</taxon>
        <taxon>Amycolatopsis</taxon>
    </lineage>
</organism>